<sequence>MLVTLNPSMMPKRTGDVSVVASYRPTQGTMGPPACFAAQGPLPGFPIDSTMEVISQLKLMNLIGAQTLAAIAQQQPLAAPTNLPTEVANTLEETLRTVNDVISIIEASPFLTTTAPWSPKIGVLRKNHPCRGLVINFPGKELISSDDDKE</sequence>
<reference evidence="2" key="1">
    <citation type="submission" date="2022-11" db="UniProtKB">
        <authorList>
            <consortium name="WormBaseParasite"/>
        </authorList>
    </citation>
    <scope>IDENTIFICATION</scope>
</reference>
<proteinExistence type="predicted"/>
<dbReference type="AlphaFoldDB" id="A0A915K725"/>
<dbReference type="WBParaSite" id="nRc.2.0.1.t34547-RA">
    <property type="protein sequence ID" value="nRc.2.0.1.t34547-RA"/>
    <property type="gene ID" value="nRc.2.0.1.g34547"/>
</dbReference>
<keyword evidence="1" id="KW-1185">Reference proteome</keyword>
<organism evidence="1 2">
    <name type="scientific">Romanomermis culicivorax</name>
    <name type="common">Nematode worm</name>
    <dbReference type="NCBI Taxonomy" id="13658"/>
    <lineage>
        <taxon>Eukaryota</taxon>
        <taxon>Metazoa</taxon>
        <taxon>Ecdysozoa</taxon>
        <taxon>Nematoda</taxon>
        <taxon>Enoplea</taxon>
        <taxon>Dorylaimia</taxon>
        <taxon>Mermithida</taxon>
        <taxon>Mermithoidea</taxon>
        <taxon>Mermithidae</taxon>
        <taxon>Romanomermis</taxon>
    </lineage>
</organism>
<evidence type="ECO:0000313" key="2">
    <source>
        <dbReference type="WBParaSite" id="nRc.2.0.1.t34547-RA"/>
    </source>
</evidence>
<protein>
    <submittedName>
        <fullName evidence="2">Uncharacterized protein</fullName>
    </submittedName>
</protein>
<accession>A0A915K725</accession>
<evidence type="ECO:0000313" key="1">
    <source>
        <dbReference type="Proteomes" id="UP000887565"/>
    </source>
</evidence>
<name>A0A915K725_ROMCU</name>
<dbReference type="Proteomes" id="UP000887565">
    <property type="component" value="Unplaced"/>
</dbReference>